<name>A0A151B5A0_9CLOT</name>
<feature type="domain" description="Flagellar hook-length control protein-like C-terminal" evidence="2">
    <location>
        <begin position="350"/>
        <end position="430"/>
    </location>
</feature>
<accession>A0A151B5A0</accession>
<dbReference type="AlphaFoldDB" id="A0A151B5A0"/>
<organism evidence="3 4">
    <name type="scientific">Clostridium tepidiprofundi DSM 19306</name>
    <dbReference type="NCBI Taxonomy" id="1121338"/>
    <lineage>
        <taxon>Bacteria</taxon>
        <taxon>Bacillati</taxon>
        <taxon>Bacillota</taxon>
        <taxon>Clostridia</taxon>
        <taxon>Eubacteriales</taxon>
        <taxon>Clostridiaceae</taxon>
        <taxon>Clostridium</taxon>
    </lineage>
</organism>
<sequence length="479" mass="54856">MINISNVSVKNIRNTVNTKNIKNVETTNKGNFKSILKKSKKEDKSSNNSVTEEKCKKNAKHDKKMEYVSDKTDKNTTNNNTNNNICKETKDNTKTNVKRKEVYDEILALLNEMGLKKYCVVLDDKAGDKYKIKLLDLIKDNDVEIKNMIINSLKVQGIRKNIAEETSKDIMSKLLNIISNNDITNLDNAKLKDLMNNMQSLSLENHTNNVETSVLKDIISAIKKELVDMHEEYKNINEGIKQKKLIDMGNKNSKKDFITKVNTKSNNNFNLRNELFVNNNDLKKSDNLLSDDNKLLKSIIHENNKAERLKKNVNFMNQFKTFELRDFGNTKYVKPIIINKSNFVGDIVKSVKFMNENGLKNLSVKIMPKELGEIMIKVTMDSGVMKAQISASNKETFNLLNANMQNITDKINSSEIRIENIDINLNNDESNFFNQQFGNGRESRQDNKSSMNFAEIDLDNDEITDMGAKYFHGNVNAFV</sequence>
<dbReference type="InterPro" id="IPR038610">
    <property type="entry name" value="FliK-like_C_sf"/>
</dbReference>
<keyword evidence="3" id="KW-0969">Cilium</keyword>
<dbReference type="EMBL" id="LTBA01000006">
    <property type="protein sequence ID" value="KYH35075.1"/>
    <property type="molecule type" value="Genomic_DNA"/>
</dbReference>
<protein>
    <submittedName>
        <fullName evidence="3">Flagellar hook-length control protein FliK</fullName>
    </submittedName>
</protein>
<dbReference type="InterPro" id="IPR021136">
    <property type="entry name" value="Flagellar_hook_control-like_C"/>
</dbReference>
<dbReference type="Pfam" id="PF02120">
    <property type="entry name" value="Flg_hook"/>
    <property type="match status" value="1"/>
</dbReference>
<feature type="region of interest" description="Disordered" evidence="1">
    <location>
        <begin position="35"/>
        <end position="88"/>
    </location>
</feature>
<proteinExistence type="predicted"/>
<dbReference type="Gene3D" id="3.30.750.140">
    <property type="match status" value="1"/>
</dbReference>
<dbReference type="CDD" id="cd17470">
    <property type="entry name" value="T3SS_Flik_C"/>
    <property type="match status" value="1"/>
</dbReference>
<evidence type="ECO:0000256" key="1">
    <source>
        <dbReference type="SAM" id="MobiDB-lite"/>
    </source>
</evidence>
<keyword evidence="3" id="KW-0282">Flagellum</keyword>
<dbReference type="PATRIC" id="fig|1121338.3.peg.921"/>
<dbReference type="OrthoDB" id="1934566at2"/>
<keyword evidence="3" id="KW-0966">Cell projection</keyword>
<keyword evidence="4" id="KW-1185">Reference proteome</keyword>
<feature type="compositionally biased region" description="Low complexity" evidence="1">
    <location>
        <begin position="75"/>
        <end position="84"/>
    </location>
</feature>
<gene>
    <name evidence="3" type="ORF">CLTEP_08950</name>
</gene>
<dbReference type="RefSeq" id="WP_066823163.1">
    <property type="nucleotide sequence ID" value="NZ_LTBA01000006.1"/>
</dbReference>
<evidence type="ECO:0000313" key="4">
    <source>
        <dbReference type="Proteomes" id="UP000075531"/>
    </source>
</evidence>
<reference evidence="3 4" key="1">
    <citation type="submission" date="2016-02" db="EMBL/GenBank/DDBJ databases">
        <title>Genome sequence of Clostridium tepidiprofundi DSM 19306.</title>
        <authorList>
            <person name="Poehlein A."/>
            <person name="Daniel R."/>
        </authorList>
    </citation>
    <scope>NUCLEOTIDE SEQUENCE [LARGE SCALE GENOMIC DNA]</scope>
    <source>
        <strain evidence="3 4">DSM 19306</strain>
    </source>
</reference>
<feature type="compositionally biased region" description="Basic and acidic residues" evidence="1">
    <location>
        <begin position="63"/>
        <end position="74"/>
    </location>
</feature>
<dbReference type="STRING" id="1121338.CLTEP_08950"/>
<comment type="caution">
    <text evidence="3">The sequence shown here is derived from an EMBL/GenBank/DDBJ whole genome shotgun (WGS) entry which is preliminary data.</text>
</comment>
<evidence type="ECO:0000259" key="2">
    <source>
        <dbReference type="Pfam" id="PF02120"/>
    </source>
</evidence>
<feature type="compositionally biased region" description="Basic and acidic residues" evidence="1">
    <location>
        <begin position="40"/>
        <end position="56"/>
    </location>
</feature>
<evidence type="ECO:0000313" key="3">
    <source>
        <dbReference type="EMBL" id="KYH35075.1"/>
    </source>
</evidence>
<dbReference type="Proteomes" id="UP000075531">
    <property type="component" value="Unassembled WGS sequence"/>
</dbReference>